<dbReference type="EC" id="5.1.3.3" evidence="5"/>
<reference evidence="8" key="1">
    <citation type="journal article" date="2019" name="Int. J. Syst. Evol. Microbiol.">
        <title>The Global Catalogue of Microorganisms (GCM) 10K type strain sequencing project: providing services to taxonomists for standard genome sequencing and annotation.</title>
        <authorList>
            <consortium name="The Broad Institute Genomics Platform"/>
            <consortium name="The Broad Institute Genome Sequencing Center for Infectious Disease"/>
            <person name="Wu L."/>
            <person name="Ma J."/>
        </authorList>
    </citation>
    <scope>NUCLEOTIDE SEQUENCE [LARGE SCALE GENOMIC DNA]</scope>
    <source>
        <strain evidence="8">KCTC 32998</strain>
    </source>
</reference>
<dbReference type="PANTHER" id="PTHR10091">
    <property type="entry name" value="ALDOSE-1-EPIMERASE"/>
    <property type="match status" value="1"/>
</dbReference>
<evidence type="ECO:0000313" key="7">
    <source>
        <dbReference type="EMBL" id="GHB07754.1"/>
    </source>
</evidence>
<evidence type="ECO:0000256" key="6">
    <source>
        <dbReference type="SAM" id="SignalP"/>
    </source>
</evidence>
<protein>
    <recommendedName>
        <fullName evidence="5">Aldose 1-epimerase</fullName>
        <ecNumber evidence="5">5.1.3.3</ecNumber>
    </recommendedName>
</protein>
<evidence type="ECO:0000256" key="4">
    <source>
        <dbReference type="ARBA" id="ARBA00023277"/>
    </source>
</evidence>
<evidence type="ECO:0000256" key="3">
    <source>
        <dbReference type="ARBA" id="ARBA00023235"/>
    </source>
</evidence>
<comment type="catalytic activity">
    <reaction evidence="5">
        <text>alpha-D-glucose = beta-D-glucose</text>
        <dbReference type="Rhea" id="RHEA:10264"/>
        <dbReference type="ChEBI" id="CHEBI:15903"/>
        <dbReference type="ChEBI" id="CHEBI:17925"/>
        <dbReference type="EC" id="5.1.3.3"/>
    </reaction>
</comment>
<dbReference type="NCBIfam" id="NF008277">
    <property type="entry name" value="PRK11055.1"/>
    <property type="match status" value="1"/>
</dbReference>
<sequence length="413" mass="45181">MTRHVFAFPLRFLGLMLTPAMLMVQVQAQAQGEPMSSSTTDALPAGVQRSIFGRLPDGREVDCYRITNDDGLEMRVINYGGIIVSLKTPDRSGDLDDIVLGFNALDDYLSNAYRQANPYFGALIGRYGNRIANGRFSLGSETYRLPTNDGPNTLHGGDVGFDQRLWHAEPFSSVQGRGVVLTYTSEDGEQGFPGRLSTRVSYTLTNDNELAIDYRAKASRATPVNLTQHSYFNLHGEGNGSIMNHQLVINASAYTPIDDTLIPTGEIASVSGTPFDFREPTAIGMRMGQKNTQLAYAKGYDHNFVLSRNPGQAGQSSLAARVIEPQSGRVLEVSTTEPGLQFYSGNFLDGTLIGKRGQPYTLHAGLALETQHFPNSPNQSNFPSTIVQPGETYHSQTVYRFSTTQDLPGFAPF</sequence>
<dbReference type="EMBL" id="BMZI01000001">
    <property type="protein sequence ID" value="GHB07754.1"/>
    <property type="molecule type" value="Genomic_DNA"/>
</dbReference>
<comment type="pathway">
    <text evidence="1 5">Carbohydrate metabolism; hexose metabolism.</text>
</comment>
<accession>A0ABQ3DN84</accession>
<proteinExistence type="inferred from homology"/>
<keyword evidence="3 5" id="KW-0413">Isomerase</keyword>
<dbReference type="InterPro" id="IPR011013">
    <property type="entry name" value="Gal_mutarotase_sf_dom"/>
</dbReference>
<keyword evidence="4 5" id="KW-0119">Carbohydrate metabolism</keyword>
<dbReference type="InterPro" id="IPR047215">
    <property type="entry name" value="Galactose_mutarotase-like"/>
</dbReference>
<dbReference type="InterPro" id="IPR008183">
    <property type="entry name" value="Aldose_1/G6P_1-epimerase"/>
</dbReference>
<evidence type="ECO:0000313" key="8">
    <source>
        <dbReference type="Proteomes" id="UP000646745"/>
    </source>
</evidence>
<dbReference type="Gene3D" id="2.70.98.10">
    <property type="match status" value="1"/>
</dbReference>
<gene>
    <name evidence="7" type="primary">galM</name>
    <name evidence="7" type="ORF">GCM10009038_01230</name>
</gene>
<evidence type="ECO:0000256" key="2">
    <source>
        <dbReference type="ARBA" id="ARBA00006206"/>
    </source>
</evidence>
<feature type="signal peptide" evidence="6">
    <location>
        <begin position="1"/>
        <end position="30"/>
    </location>
</feature>
<feature type="chain" id="PRO_5046659743" description="Aldose 1-epimerase" evidence="6">
    <location>
        <begin position="31"/>
        <end position="413"/>
    </location>
</feature>
<dbReference type="PIRSF" id="PIRSF005096">
    <property type="entry name" value="GALM"/>
    <property type="match status" value="1"/>
</dbReference>
<organism evidence="7 8">
    <name type="scientific">Salinicola rhizosphaerae</name>
    <dbReference type="NCBI Taxonomy" id="1443141"/>
    <lineage>
        <taxon>Bacteria</taxon>
        <taxon>Pseudomonadati</taxon>
        <taxon>Pseudomonadota</taxon>
        <taxon>Gammaproteobacteria</taxon>
        <taxon>Oceanospirillales</taxon>
        <taxon>Halomonadaceae</taxon>
        <taxon>Salinicola</taxon>
    </lineage>
</organism>
<dbReference type="PANTHER" id="PTHR10091:SF0">
    <property type="entry name" value="GALACTOSE MUTAROTASE"/>
    <property type="match status" value="1"/>
</dbReference>
<evidence type="ECO:0000256" key="5">
    <source>
        <dbReference type="PIRNR" id="PIRNR005096"/>
    </source>
</evidence>
<dbReference type="Proteomes" id="UP000646745">
    <property type="component" value="Unassembled WGS sequence"/>
</dbReference>
<dbReference type="RefSeq" id="WP_229808854.1">
    <property type="nucleotide sequence ID" value="NZ_BMZI01000001.1"/>
</dbReference>
<name>A0ABQ3DN84_9GAMM</name>
<dbReference type="SUPFAM" id="SSF74650">
    <property type="entry name" value="Galactose mutarotase-like"/>
    <property type="match status" value="1"/>
</dbReference>
<evidence type="ECO:0000256" key="1">
    <source>
        <dbReference type="ARBA" id="ARBA00005028"/>
    </source>
</evidence>
<keyword evidence="8" id="KW-1185">Reference proteome</keyword>
<comment type="caution">
    <text evidence="7">The sequence shown here is derived from an EMBL/GenBank/DDBJ whole genome shotgun (WGS) entry which is preliminary data.</text>
</comment>
<dbReference type="InterPro" id="IPR015443">
    <property type="entry name" value="Aldose_1-epimerase"/>
</dbReference>
<comment type="similarity">
    <text evidence="2 5">Belongs to the aldose epimerase family.</text>
</comment>
<dbReference type="CDD" id="cd09019">
    <property type="entry name" value="galactose_mutarotase_like"/>
    <property type="match status" value="1"/>
</dbReference>
<dbReference type="InterPro" id="IPR014718">
    <property type="entry name" value="GH-type_carb-bd"/>
</dbReference>
<dbReference type="Pfam" id="PF01263">
    <property type="entry name" value="Aldose_epim"/>
    <property type="match status" value="1"/>
</dbReference>
<keyword evidence="6" id="KW-0732">Signal</keyword>